<reference evidence="15 16" key="1">
    <citation type="journal article" date="2018" name="BMC Genomics">
        <title>Genomic evidence for intraspecific hybridization in a clonal and extremely halotolerant yeast.</title>
        <authorList>
            <person name="Gostincar C."/>
            <person name="Stajich J.E."/>
            <person name="Zupancic J."/>
            <person name="Zalar P."/>
            <person name="Gunde-Cimerman N."/>
        </authorList>
    </citation>
    <scope>NUCLEOTIDE SEQUENCE [LARGE SCALE GENOMIC DNA]</scope>
    <source>
        <strain evidence="15 16">EXF-171</strain>
    </source>
</reference>
<dbReference type="Gene3D" id="3.30.450.60">
    <property type="match status" value="1"/>
</dbReference>
<dbReference type="InterPro" id="IPR011012">
    <property type="entry name" value="Longin-like_dom_sf"/>
</dbReference>
<keyword evidence="12" id="KW-0175">Coiled coil</keyword>
<protein>
    <recommendedName>
        <fullName evidence="11">Coatomer subunit delta</fullName>
    </recommendedName>
</protein>
<feature type="region of interest" description="Disordered" evidence="13">
    <location>
        <begin position="236"/>
        <end position="273"/>
    </location>
</feature>
<dbReference type="GO" id="GO:0015031">
    <property type="term" value="P:protein transport"/>
    <property type="evidence" value="ECO:0007669"/>
    <property type="project" value="UniProtKB-KW"/>
</dbReference>
<dbReference type="CDD" id="cd09254">
    <property type="entry name" value="AP_delta-COPI_MHD"/>
    <property type="match status" value="1"/>
</dbReference>
<feature type="compositionally biased region" description="Low complexity" evidence="13">
    <location>
        <begin position="245"/>
        <end position="273"/>
    </location>
</feature>
<dbReference type="InterPro" id="IPR015943">
    <property type="entry name" value="WD40/YVTN_repeat-like_dom_sf"/>
</dbReference>
<keyword evidence="4 11" id="KW-0813">Transport</keyword>
<comment type="function">
    <text evidence="11">The coatomer is a cytosolic protein complex that binds to dilysine motifs and reversibly associates with Golgi non-clathrin-coated vesicles, which further mediate biosynthetic protein transport from the ER, via the Golgi up to the trans Golgi network.</text>
</comment>
<evidence type="ECO:0000313" key="15">
    <source>
        <dbReference type="EMBL" id="RMZ05000.1"/>
    </source>
</evidence>
<feature type="domain" description="MHD" evidence="14">
    <location>
        <begin position="278"/>
        <end position="532"/>
    </location>
</feature>
<dbReference type="InterPro" id="IPR027059">
    <property type="entry name" value="Coatomer_dsu"/>
</dbReference>
<evidence type="ECO:0000256" key="8">
    <source>
        <dbReference type="ARBA" id="ARBA00023034"/>
    </source>
</evidence>
<evidence type="ECO:0000256" key="9">
    <source>
        <dbReference type="ARBA" id="ARBA00023136"/>
    </source>
</evidence>
<dbReference type="Pfam" id="PF12896">
    <property type="entry name" value="ANAPC4"/>
    <property type="match status" value="1"/>
</dbReference>
<dbReference type="GO" id="GO:0030126">
    <property type="term" value="C:COPI vesicle coat"/>
    <property type="evidence" value="ECO:0007669"/>
    <property type="project" value="UniProtKB-UniRule"/>
</dbReference>
<evidence type="ECO:0000256" key="2">
    <source>
        <dbReference type="ARBA" id="ARBA00010516"/>
    </source>
</evidence>
<comment type="subcellular location">
    <subcellularLocation>
        <location evidence="11">Cytoplasm</location>
    </subcellularLocation>
    <subcellularLocation>
        <location evidence="1 11">Golgi apparatus membrane</location>
        <topology evidence="1 11">Peripheral membrane protein</topology>
        <orientation evidence="1 11">Cytoplasmic side</orientation>
    </subcellularLocation>
    <subcellularLocation>
        <location evidence="11">Cytoplasmic vesicle</location>
        <location evidence="11">COPI-coated vesicle membrane</location>
        <topology evidence="11">Peripheral membrane protein</topology>
        <orientation evidence="11">Cytoplasmic side</orientation>
    </subcellularLocation>
</comment>
<dbReference type="Proteomes" id="UP000281468">
    <property type="component" value="Unassembled WGS sequence"/>
</dbReference>
<dbReference type="PROSITE" id="PS51072">
    <property type="entry name" value="MHD"/>
    <property type="match status" value="1"/>
</dbReference>
<dbReference type="FunFam" id="3.30.450.60:FF:000003">
    <property type="entry name" value="Coatomer subunit delta"/>
    <property type="match status" value="1"/>
</dbReference>
<proteinExistence type="inferred from homology"/>
<evidence type="ECO:0000256" key="7">
    <source>
        <dbReference type="ARBA" id="ARBA00022927"/>
    </source>
</evidence>
<dbReference type="EMBL" id="QWIQ01000131">
    <property type="protein sequence ID" value="RMZ05000.1"/>
    <property type="molecule type" value="Genomic_DNA"/>
</dbReference>
<evidence type="ECO:0000256" key="13">
    <source>
        <dbReference type="SAM" id="MobiDB-lite"/>
    </source>
</evidence>
<feature type="coiled-coil region" evidence="12">
    <location>
        <begin position="117"/>
        <end position="144"/>
    </location>
</feature>
<dbReference type="GO" id="GO:0000139">
    <property type="term" value="C:Golgi membrane"/>
    <property type="evidence" value="ECO:0007669"/>
    <property type="project" value="UniProtKB-SubCell"/>
</dbReference>
<dbReference type="CDD" id="cd14830">
    <property type="entry name" value="Delta_COP_N"/>
    <property type="match status" value="1"/>
</dbReference>
<keyword evidence="8 11" id="KW-0333">Golgi apparatus</keyword>
<keyword evidence="7 11" id="KW-0653">Protein transport</keyword>
<keyword evidence="5 11" id="KW-0963">Cytoplasm</keyword>
<dbReference type="GO" id="GO:0006888">
    <property type="term" value="P:endoplasmic reticulum to Golgi vesicle-mediated transport"/>
    <property type="evidence" value="ECO:0007669"/>
    <property type="project" value="TreeGrafter"/>
</dbReference>
<evidence type="ECO:0000256" key="5">
    <source>
        <dbReference type="ARBA" id="ARBA00022490"/>
    </source>
</evidence>
<evidence type="ECO:0000256" key="10">
    <source>
        <dbReference type="ARBA" id="ARBA00023329"/>
    </source>
</evidence>
<dbReference type="PANTHER" id="PTHR10121">
    <property type="entry name" value="COATOMER SUBUNIT DELTA"/>
    <property type="match status" value="1"/>
</dbReference>
<evidence type="ECO:0000256" key="12">
    <source>
        <dbReference type="SAM" id="Coils"/>
    </source>
</evidence>
<keyword evidence="6 11" id="KW-0931">ER-Golgi transport</keyword>
<keyword evidence="9 11" id="KW-0472">Membrane</keyword>
<dbReference type="Gene3D" id="2.130.10.10">
    <property type="entry name" value="YVTN repeat-like/Quinoprotein amine dehydrogenase"/>
    <property type="match status" value="1"/>
</dbReference>
<evidence type="ECO:0000259" key="14">
    <source>
        <dbReference type="PROSITE" id="PS51072"/>
    </source>
</evidence>
<keyword evidence="10" id="KW-0968">Cytoplasmic vesicle</keyword>
<comment type="caution">
    <text evidence="15">The sequence shown here is derived from an EMBL/GenBank/DDBJ whole genome shotgun (WGS) entry which is preliminary data.</text>
</comment>
<dbReference type="InterPro" id="IPR036168">
    <property type="entry name" value="AP2_Mu_C_sf"/>
</dbReference>
<evidence type="ECO:0000256" key="1">
    <source>
        <dbReference type="ARBA" id="ARBA00004255"/>
    </source>
</evidence>
<dbReference type="InterPro" id="IPR022775">
    <property type="entry name" value="AP_mu_sigma_su"/>
</dbReference>
<comment type="similarity">
    <text evidence="2 11">Belongs to the adaptor complexes medium subunit family. Delta-COP subfamily.</text>
</comment>
<dbReference type="InterPro" id="IPR024977">
    <property type="entry name" value="Apc4-like_WD40_dom"/>
</dbReference>
<dbReference type="SUPFAM" id="SSF64356">
    <property type="entry name" value="SNARE-like"/>
    <property type="match status" value="1"/>
</dbReference>
<dbReference type="GO" id="GO:0006890">
    <property type="term" value="P:retrograde vesicle-mediated transport, Golgi to endoplasmic reticulum"/>
    <property type="evidence" value="ECO:0007669"/>
    <property type="project" value="UniProtKB-UniRule"/>
</dbReference>
<comment type="subunit">
    <text evidence="3 11">Oligomeric complex that consists of at least the alpha, beta, beta', gamma, delta, epsilon and zeta subunits.</text>
</comment>
<feature type="region of interest" description="Disordered" evidence="13">
    <location>
        <begin position="176"/>
        <end position="223"/>
    </location>
</feature>
<dbReference type="Pfam" id="PF01217">
    <property type="entry name" value="Clat_adaptor_s"/>
    <property type="match status" value="1"/>
</dbReference>
<dbReference type="Pfam" id="PF00928">
    <property type="entry name" value="Adap_comp_sub"/>
    <property type="match status" value="1"/>
</dbReference>
<dbReference type="InterPro" id="IPR028565">
    <property type="entry name" value="MHD"/>
</dbReference>
<dbReference type="PANTHER" id="PTHR10121:SF0">
    <property type="entry name" value="COATOMER SUBUNIT DELTA"/>
    <property type="match status" value="1"/>
</dbReference>
<dbReference type="Gene3D" id="2.60.40.1170">
    <property type="entry name" value="Mu homology domain, subdomain B"/>
    <property type="match status" value="2"/>
</dbReference>
<dbReference type="SUPFAM" id="SSF49447">
    <property type="entry name" value="Second domain of Mu2 adaptin subunit (ap50) of ap2 adaptor"/>
    <property type="match status" value="1"/>
</dbReference>
<dbReference type="GO" id="GO:0051645">
    <property type="term" value="P:Golgi localization"/>
    <property type="evidence" value="ECO:0007669"/>
    <property type="project" value="TreeGrafter"/>
</dbReference>
<evidence type="ECO:0000256" key="4">
    <source>
        <dbReference type="ARBA" id="ARBA00022448"/>
    </source>
</evidence>
<dbReference type="Pfam" id="PF12894">
    <property type="entry name" value="ANAPC4_WD40"/>
    <property type="match status" value="1"/>
</dbReference>
<evidence type="ECO:0000313" key="16">
    <source>
        <dbReference type="Proteomes" id="UP000281468"/>
    </source>
</evidence>
<accession>A0A3M7GV17</accession>
<organism evidence="15 16">
    <name type="scientific">Hortaea werneckii</name>
    <name type="common">Black yeast</name>
    <name type="synonym">Cladosporium werneckii</name>
    <dbReference type="NCBI Taxonomy" id="91943"/>
    <lineage>
        <taxon>Eukaryota</taxon>
        <taxon>Fungi</taxon>
        <taxon>Dikarya</taxon>
        <taxon>Ascomycota</taxon>
        <taxon>Pezizomycotina</taxon>
        <taxon>Dothideomycetes</taxon>
        <taxon>Dothideomycetidae</taxon>
        <taxon>Mycosphaerellales</taxon>
        <taxon>Teratosphaeriaceae</taxon>
        <taxon>Hortaea</taxon>
    </lineage>
</organism>
<evidence type="ECO:0000256" key="6">
    <source>
        <dbReference type="ARBA" id="ARBA00022892"/>
    </source>
</evidence>
<dbReference type="InterPro" id="IPR024790">
    <property type="entry name" value="APC4_long_dom"/>
</dbReference>
<sequence>MVIARSRVEALLASFPKLADTTHSSQHTTVEQDNVRFVYQPLDELYMVLITNRQSNILQDINTLHLFAQVVSSICRSLEEREIMRCAFELLSAFDEVVTLGYRENLTLSQIRTFLDMESHEERIQEIIARNKELEASEERKRKAKQLEMQRKEMMRGARSNSGMGGGMGMGGNMGMPRTPTYSPAPQPATPAADSYDSYNAAKNPNFGKPMPTRGKGMQLGKKKTTSTMYDQVRGDLGADGEANAPLAGVPQQAAPPVQPTVPSQGSAGAAAASMAGGEPIQVTIAEALSARLSREGQLESFEVKGDLQLRISDPSLTQLRLALALGDTKGAQLNAHPKVDKTQFKNNNIIQLTDTSKGFPANNSIQVMRWRLTAKPEDVGEPPIKFTVWSSEIAANTYSITVEYEATSQDTLKDVTVTIPYSTSEPSVSSFDAVYEVSGDSIDWTIGDVDDSNPSGSFEFEAQTSGDENEFFPMSVQFSRAAPWVDVDVGGVSLVSEGADVGFGRNFAPSDLAFFVDFILVLSFPYCHRLRVSSLVCVKTFEMATGNDSTILPILSEKHFQAGAAPANVKDLVAYCDAHDLVAIATENHDVVVYRINGQPAFTIKRHNGDAEVTALKWKWDGSALAIGWNDGSFALHSGENGRLLSQGSVRGNGKEKGWKLDLAPDFGYDDDDEEGGPVAARFSWMKHSPFGESHKSLSHGTEDVSLESLEQLTTTEDWYATVASDGDESNATPQAKRTDGHSAVSALVKTVSDLDPTIIMPKLSAIPAHGLRAGPDGNKFASQAAVDAVFESQSKTGSEGVNILLVCVSDGRILVLQDDEVEIGSISTGSGKPVACSSLAPSSTHAIFCAAEESLTTSLADIPISALSSPLLHAVALNTKRINNLLPYVTHTIRCIQHDFTTGLNFPTRLLNNANMELAEKEEEGDIVSNLFHLAMTTEFTDTMKEWLVDIVKETNHKRWDQAINTMYTNIHNHIFVNLLPALDRLGIAASALRGHARWHEGTDKFDAPPALFSNILSGVDALRLIAKKVLLTIMTEHRQFRAFSKWLRVMIDVGVAGPGTKGAAETEEREVPNLDFPLILAYIKDTLSGSSLAAYVNQPEGLRGEVSSSKELFTKPELNAVGYQKTVAVLESLAGGSLSTQEPALNMPCTAVYLSAHVRQMDEQVTKWQGRVLTEPENVPLEGGASHSTRLLDTVMRTNTGTSTLSCTVETLEVEGENPQQAMIRTIHCELTDHSEKKPKVADPGFIEFPALEVIDAKFYANDILALVRDDENSYFIQQANQQSHVRIAIPSPHGFIPEHLIIGGRQGKMVCLLFGNGGLEWKALDLDTKASVGKAEEDVADDFDMSGMD</sequence>
<gene>
    <name evidence="15" type="ORF">D0862_05120</name>
</gene>
<evidence type="ECO:0000256" key="3">
    <source>
        <dbReference type="ARBA" id="ARBA00011775"/>
    </source>
</evidence>
<evidence type="ECO:0000256" key="11">
    <source>
        <dbReference type="RuleBase" id="RU366052"/>
    </source>
</evidence>
<dbReference type="SUPFAM" id="SSF101898">
    <property type="entry name" value="NHL repeat"/>
    <property type="match status" value="1"/>
</dbReference>
<name>A0A3M7GV17_HORWE</name>